<dbReference type="Pfam" id="PF00561">
    <property type="entry name" value="Abhydrolase_1"/>
    <property type="match status" value="1"/>
</dbReference>
<dbReference type="NCBIfam" id="TIGR03695">
    <property type="entry name" value="menH_SHCHC"/>
    <property type="match status" value="1"/>
</dbReference>
<dbReference type="SUPFAM" id="SSF53474">
    <property type="entry name" value="alpha/beta-Hydrolases"/>
    <property type="match status" value="1"/>
</dbReference>
<evidence type="ECO:0000256" key="1">
    <source>
        <dbReference type="ARBA" id="ARBA00022428"/>
    </source>
</evidence>
<evidence type="ECO:0000313" key="6">
    <source>
        <dbReference type="Proteomes" id="UP000588186"/>
    </source>
</evidence>
<proteinExistence type="predicted"/>
<evidence type="ECO:0000313" key="5">
    <source>
        <dbReference type="EMBL" id="CAD2074919.1"/>
    </source>
</evidence>
<protein>
    <recommendedName>
        <fullName evidence="3">2-succinyl-6-hydroxy-2,4-cyclohexadiene-1-carboxylate synthase</fullName>
        <ecNumber evidence="3">4.2.99.20</ecNumber>
    </recommendedName>
</protein>
<keyword evidence="1" id="KW-0474">Menaquinone biosynthesis</keyword>
<dbReference type="PANTHER" id="PTHR42916:SF1">
    <property type="entry name" value="PROTEIN PHYLLO, CHLOROPLASTIC"/>
    <property type="match status" value="1"/>
</dbReference>
<comment type="caution">
    <text evidence="5">The sequence shown here is derived from an EMBL/GenBank/DDBJ whole genome shotgun (WGS) entry which is preliminary data.</text>
</comment>
<dbReference type="GO" id="GO:0009234">
    <property type="term" value="P:menaquinone biosynthetic process"/>
    <property type="evidence" value="ECO:0007669"/>
    <property type="project" value="UniProtKB-UniRule"/>
</dbReference>
<dbReference type="InterPro" id="IPR029058">
    <property type="entry name" value="AB_hydrolase_fold"/>
</dbReference>
<feature type="domain" description="AB hydrolase-1" evidence="4">
    <location>
        <begin position="17"/>
        <end position="247"/>
    </location>
</feature>
<dbReference type="Proteomes" id="UP000588186">
    <property type="component" value="Unassembled WGS sequence"/>
</dbReference>
<dbReference type="EMBL" id="CAJEWB010000010">
    <property type="protein sequence ID" value="CAD2074919.1"/>
    <property type="molecule type" value="Genomic_DNA"/>
</dbReference>
<dbReference type="InterPro" id="IPR000073">
    <property type="entry name" value="AB_hydrolase_1"/>
</dbReference>
<keyword evidence="2" id="KW-0456">Lyase</keyword>
<gene>
    <name evidence="5" type="primary">menH_1</name>
    <name evidence="5" type="ORF">JEOPIN946_00863</name>
</gene>
<keyword evidence="6" id="KW-1185">Reference proteome</keyword>
<sequence length="263" mass="30479">MCSHLNYKFLDHFKEETVLFLHGFLSDHGAFDSLIHDYKDKFNILLIDLPGFGKSKSVGFDYTIDTIADWIIEVLDEVNLEAVHVVGYSMGGRVAASLLYHHEERIGRMVLESTTLGINDEKKRQERIELDEYRALSVEGDYELFCEKWSNLGLFSSQRNLNEDQKKIRDELRLRQNPVEVADSLRKYGTGTQTNFWPIMKSNKKVLILAGERDEKFVRLGNQMLKIFDNATFICIKNVGHNIHLENSVEFNDRVIKFLLEGQ</sequence>
<dbReference type="GO" id="GO:0070205">
    <property type="term" value="F:2-succinyl-6-hydroxy-2,4-cyclohexadiene-1-carboxylate synthase activity"/>
    <property type="evidence" value="ECO:0007669"/>
    <property type="project" value="UniProtKB-UniRule"/>
</dbReference>
<dbReference type="InterPro" id="IPR022485">
    <property type="entry name" value="SHCHC_synthase_MenH"/>
</dbReference>
<organism evidence="5 6">
    <name type="scientific">Phocicoccus pinnipedialis</name>
    <dbReference type="NCBI Taxonomy" id="110845"/>
    <lineage>
        <taxon>Bacteria</taxon>
        <taxon>Bacillati</taxon>
        <taxon>Bacillota</taxon>
        <taxon>Bacilli</taxon>
        <taxon>Bacillales</taxon>
        <taxon>Salinicoccaceae</taxon>
        <taxon>Phocicoccus</taxon>
    </lineage>
</organism>
<evidence type="ECO:0000256" key="3">
    <source>
        <dbReference type="NCBIfam" id="TIGR03695"/>
    </source>
</evidence>
<dbReference type="Gene3D" id="3.40.50.1820">
    <property type="entry name" value="alpha/beta hydrolase"/>
    <property type="match status" value="1"/>
</dbReference>
<evidence type="ECO:0000259" key="4">
    <source>
        <dbReference type="Pfam" id="PF00561"/>
    </source>
</evidence>
<reference evidence="5 6" key="1">
    <citation type="submission" date="2020-07" db="EMBL/GenBank/DDBJ databases">
        <authorList>
            <person name="Criscuolo A."/>
        </authorList>
    </citation>
    <scope>NUCLEOTIDE SEQUENCE [LARGE SCALE GENOMIC DNA]</scope>
    <source>
        <strain evidence="5">CIP107946</strain>
    </source>
</reference>
<dbReference type="PRINTS" id="PR00111">
    <property type="entry name" value="ABHYDROLASE"/>
</dbReference>
<name>A0A6V7RCC7_9BACL</name>
<dbReference type="EC" id="4.2.99.20" evidence="3"/>
<accession>A0A6V7RCC7</accession>
<dbReference type="AlphaFoldDB" id="A0A6V7RCC7"/>
<dbReference type="PANTHER" id="PTHR42916">
    <property type="entry name" value="2-SUCCINYL-5-ENOLPYRUVYL-6-HYDROXY-3-CYCLOHEXENE-1-CARBOXYLATE SYNTHASE"/>
    <property type="match status" value="1"/>
</dbReference>
<evidence type="ECO:0000256" key="2">
    <source>
        <dbReference type="ARBA" id="ARBA00023239"/>
    </source>
</evidence>